<gene>
    <name evidence="2" type="ORF">Voc01_036750</name>
</gene>
<keyword evidence="1" id="KW-0472">Membrane</keyword>
<evidence type="ECO:0000313" key="2">
    <source>
        <dbReference type="EMBL" id="GIJ68758.1"/>
    </source>
</evidence>
<feature type="transmembrane region" description="Helical" evidence="1">
    <location>
        <begin position="40"/>
        <end position="60"/>
    </location>
</feature>
<evidence type="ECO:0000313" key="3">
    <source>
        <dbReference type="Proteomes" id="UP000635606"/>
    </source>
</evidence>
<dbReference type="AlphaFoldDB" id="A0A8J4EBR7"/>
<sequence>MELHRSWKGRLYGPLWLLAALTAFLAPTLLLPAIEYEFHPGNWICYPAGVVLLLIGAYQVREEAKPFLIRFDQTGVVWRTGDGHGAVPWPDVVRFGLEKKPDDPPRAKAKHLTLWVRRPLSGAGDPDVHLDGLVGYRLASVWELVESSEEIVAGLRRYTAALETLPAPAFAGGAPTTYADRRAPGHGECAVCGGGPAAFVILQSIGSIAVFHWKSVERGWRCHPCALATYRDLTNRTLLTCWWGVGFLGGPVVLLVNRLRLRAALRLPQPTPTPGVVAPSPMPLDPGARLLARPGGFVGLLMGTFVTLALTFVIFSLIVYG</sequence>
<dbReference type="EMBL" id="BOPH01000048">
    <property type="protein sequence ID" value="GIJ68758.1"/>
    <property type="molecule type" value="Genomic_DNA"/>
</dbReference>
<proteinExistence type="predicted"/>
<feature type="transmembrane region" description="Helical" evidence="1">
    <location>
        <begin position="189"/>
        <end position="211"/>
    </location>
</feature>
<keyword evidence="1" id="KW-0812">Transmembrane</keyword>
<name>A0A8J4EBR7_9ACTN</name>
<feature type="transmembrane region" description="Helical" evidence="1">
    <location>
        <begin position="12"/>
        <end position="34"/>
    </location>
</feature>
<reference evidence="2" key="1">
    <citation type="submission" date="2021-01" db="EMBL/GenBank/DDBJ databases">
        <title>Whole genome shotgun sequence of Virgisporangium ochraceum NBRC 16418.</title>
        <authorList>
            <person name="Komaki H."/>
            <person name="Tamura T."/>
        </authorList>
    </citation>
    <scope>NUCLEOTIDE SEQUENCE</scope>
    <source>
        <strain evidence="2">NBRC 16418</strain>
    </source>
</reference>
<protein>
    <submittedName>
        <fullName evidence="2">Uncharacterized protein</fullName>
    </submittedName>
</protein>
<keyword evidence="1" id="KW-1133">Transmembrane helix</keyword>
<evidence type="ECO:0000256" key="1">
    <source>
        <dbReference type="SAM" id="Phobius"/>
    </source>
</evidence>
<keyword evidence="3" id="KW-1185">Reference proteome</keyword>
<feature type="transmembrane region" description="Helical" evidence="1">
    <location>
        <begin position="237"/>
        <end position="256"/>
    </location>
</feature>
<organism evidence="2 3">
    <name type="scientific">Virgisporangium ochraceum</name>
    <dbReference type="NCBI Taxonomy" id="65505"/>
    <lineage>
        <taxon>Bacteria</taxon>
        <taxon>Bacillati</taxon>
        <taxon>Actinomycetota</taxon>
        <taxon>Actinomycetes</taxon>
        <taxon>Micromonosporales</taxon>
        <taxon>Micromonosporaceae</taxon>
        <taxon>Virgisporangium</taxon>
    </lineage>
</organism>
<accession>A0A8J4EBR7</accession>
<comment type="caution">
    <text evidence="2">The sequence shown here is derived from an EMBL/GenBank/DDBJ whole genome shotgun (WGS) entry which is preliminary data.</text>
</comment>
<dbReference type="Proteomes" id="UP000635606">
    <property type="component" value="Unassembled WGS sequence"/>
</dbReference>
<feature type="transmembrane region" description="Helical" evidence="1">
    <location>
        <begin position="297"/>
        <end position="320"/>
    </location>
</feature>
<dbReference type="RefSeq" id="WP_203928701.1">
    <property type="nucleotide sequence ID" value="NZ_BOPH01000048.1"/>
</dbReference>